<gene>
    <name evidence="2" type="primary">tc1a</name>
    <name evidence="2" type="ORF">TNCV_2138911</name>
</gene>
<evidence type="ECO:0000313" key="3">
    <source>
        <dbReference type="Proteomes" id="UP000887159"/>
    </source>
</evidence>
<dbReference type="GO" id="GO:0006313">
    <property type="term" value="P:DNA transposition"/>
    <property type="evidence" value="ECO:0007669"/>
    <property type="project" value="InterPro"/>
</dbReference>
<evidence type="ECO:0000313" key="2">
    <source>
        <dbReference type="EMBL" id="GFY00493.1"/>
    </source>
</evidence>
<dbReference type="Gene3D" id="3.30.420.10">
    <property type="entry name" value="Ribonuclease H-like superfamily/Ribonuclease H"/>
    <property type="match status" value="1"/>
</dbReference>
<sequence>MGNDGKSRQDIVGSVGRQYSSIQHVIYNLKSARVYSSKPRSGRPSKLTIREKRSMTSMMKKNPCLTVTQIATDICEKLSKNIWANTARKILKKTGYRSRVVRRKPYISMTNRLKRIVFAKYQTHKPLKFWRTVIFSDEGKFCIFGIKGRKLVWKKRCTSLQKQHLVPTVKYGGGGVMVWGCMAGNEDTQIKNSMGVRMASRGKAIHPCQTFDTVLLLNAVMTGYKSSVQYIPDICQLKRDQEKTLVREASINLAEHVG</sequence>
<dbReference type="GO" id="GO:0003677">
    <property type="term" value="F:DNA binding"/>
    <property type="evidence" value="ECO:0007669"/>
    <property type="project" value="InterPro"/>
</dbReference>
<dbReference type="AlphaFoldDB" id="A0A8X6RWL4"/>
<dbReference type="EMBL" id="BMAU01021221">
    <property type="protein sequence ID" value="GFY00493.1"/>
    <property type="molecule type" value="Genomic_DNA"/>
</dbReference>
<name>A0A8X6RWL4_TRICX</name>
<organism evidence="2 3">
    <name type="scientific">Trichonephila clavipes</name>
    <name type="common">Golden silk orbweaver</name>
    <name type="synonym">Nephila clavipes</name>
    <dbReference type="NCBI Taxonomy" id="2585209"/>
    <lineage>
        <taxon>Eukaryota</taxon>
        <taxon>Metazoa</taxon>
        <taxon>Ecdysozoa</taxon>
        <taxon>Arthropoda</taxon>
        <taxon>Chelicerata</taxon>
        <taxon>Arachnida</taxon>
        <taxon>Araneae</taxon>
        <taxon>Araneomorphae</taxon>
        <taxon>Entelegynae</taxon>
        <taxon>Araneoidea</taxon>
        <taxon>Nephilidae</taxon>
        <taxon>Trichonephila</taxon>
    </lineage>
</organism>
<dbReference type="InterPro" id="IPR002492">
    <property type="entry name" value="Transposase_Tc1-like"/>
</dbReference>
<keyword evidence="3" id="KW-1185">Reference proteome</keyword>
<dbReference type="Pfam" id="PF01498">
    <property type="entry name" value="HTH_Tnp_Tc3_2"/>
    <property type="match status" value="1"/>
</dbReference>
<protein>
    <submittedName>
        <fullName evidence="2">Transposable element Tc1 transposase</fullName>
    </submittedName>
</protein>
<proteinExistence type="predicted"/>
<dbReference type="Proteomes" id="UP000887159">
    <property type="component" value="Unassembled WGS sequence"/>
</dbReference>
<reference evidence="2" key="1">
    <citation type="submission" date="2020-08" db="EMBL/GenBank/DDBJ databases">
        <title>Multicomponent nature underlies the extraordinary mechanical properties of spider dragline silk.</title>
        <authorList>
            <person name="Kono N."/>
            <person name="Nakamura H."/>
            <person name="Mori M."/>
            <person name="Yoshida Y."/>
            <person name="Ohtoshi R."/>
            <person name="Malay A.D."/>
            <person name="Moran D.A.P."/>
            <person name="Tomita M."/>
            <person name="Numata K."/>
            <person name="Arakawa K."/>
        </authorList>
    </citation>
    <scope>NUCLEOTIDE SEQUENCE</scope>
</reference>
<dbReference type="InterPro" id="IPR036397">
    <property type="entry name" value="RNaseH_sf"/>
</dbReference>
<evidence type="ECO:0000259" key="1">
    <source>
        <dbReference type="Pfam" id="PF01498"/>
    </source>
</evidence>
<feature type="domain" description="Transposase Tc1-like" evidence="1">
    <location>
        <begin position="52"/>
        <end position="120"/>
    </location>
</feature>
<dbReference type="GO" id="GO:0015074">
    <property type="term" value="P:DNA integration"/>
    <property type="evidence" value="ECO:0007669"/>
    <property type="project" value="InterPro"/>
</dbReference>
<accession>A0A8X6RWL4</accession>
<comment type="caution">
    <text evidence="2">The sequence shown here is derived from an EMBL/GenBank/DDBJ whole genome shotgun (WGS) entry which is preliminary data.</text>
</comment>